<gene>
    <name evidence="2" type="ORF">AVEN_24902_1</name>
</gene>
<evidence type="ECO:0000313" key="3">
    <source>
        <dbReference type="Proteomes" id="UP000499080"/>
    </source>
</evidence>
<dbReference type="GO" id="GO:0003676">
    <property type="term" value="F:nucleic acid binding"/>
    <property type="evidence" value="ECO:0007669"/>
    <property type="project" value="InterPro"/>
</dbReference>
<dbReference type="InterPro" id="IPR012337">
    <property type="entry name" value="RNaseH-like_sf"/>
</dbReference>
<evidence type="ECO:0000313" key="2">
    <source>
        <dbReference type="EMBL" id="GBN65764.1"/>
    </source>
</evidence>
<dbReference type="AlphaFoldDB" id="A0A4Y2QQU6"/>
<comment type="caution">
    <text evidence="2">The sequence shown here is derived from an EMBL/GenBank/DDBJ whole genome shotgun (WGS) entry which is preliminary data.</text>
</comment>
<dbReference type="InterPro" id="IPR036397">
    <property type="entry name" value="RNaseH_sf"/>
</dbReference>
<dbReference type="OrthoDB" id="421040at2759"/>
<accession>A0A4Y2QQU6</accession>
<sequence>MTSLHRFSHPLTFNILELHDHLTFKGFSILLCWIPSHVGIPGNELADNLAKSATINLNSPVPVKDVKNYIKSILHSKWQAQWDRKDTIKLHSIKLLIDCWPSLTPRKLDTILTRLRIGHTRFTHRHLLLGEPAPLCTACHCQMTVLHILIECQQFIHQRIRCFHSSSITLKDILHKDPHPQLFTFLRMLGLYSLI</sequence>
<feature type="domain" description="RNase H type-1" evidence="1">
    <location>
        <begin position="1"/>
        <end position="55"/>
    </location>
</feature>
<dbReference type="InterPro" id="IPR002156">
    <property type="entry name" value="RNaseH_domain"/>
</dbReference>
<dbReference type="Proteomes" id="UP000499080">
    <property type="component" value="Unassembled WGS sequence"/>
</dbReference>
<protein>
    <recommendedName>
        <fullName evidence="1">RNase H type-1 domain-containing protein</fullName>
    </recommendedName>
</protein>
<dbReference type="SUPFAM" id="SSF53098">
    <property type="entry name" value="Ribonuclease H-like"/>
    <property type="match status" value="1"/>
</dbReference>
<dbReference type="PROSITE" id="PS50879">
    <property type="entry name" value="RNASE_H_1"/>
    <property type="match status" value="1"/>
</dbReference>
<dbReference type="GO" id="GO:0004523">
    <property type="term" value="F:RNA-DNA hybrid ribonuclease activity"/>
    <property type="evidence" value="ECO:0007669"/>
    <property type="project" value="InterPro"/>
</dbReference>
<reference evidence="2 3" key="1">
    <citation type="journal article" date="2019" name="Sci. Rep.">
        <title>Orb-weaving spider Araneus ventricosus genome elucidates the spidroin gene catalogue.</title>
        <authorList>
            <person name="Kono N."/>
            <person name="Nakamura H."/>
            <person name="Ohtoshi R."/>
            <person name="Moran D.A.P."/>
            <person name="Shinohara A."/>
            <person name="Yoshida Y."/>
            <person name="Fujiwara M."/>
            <person name="Mori M."/>
            <person name="Tomita M."/>
            <person name="Arakawa K."/>
        </authorList>
    </citation>
    <scope>NUCLEOTIDE SEQUENCE [LARGE SCALE GENOMIC DNA]</scope>
</reference>
<organism evidence="2 3">
    <name type="scientific">Araneus ventricosus</name>
    <name type="common">Orbweaver spider</name>
    <name type="synonym">Epeira ventricosa</name>
    <dbReference type="NCBI Taxonomy" id="182803"/>
    <lineage>
        <taxon>Eukaryota</taxon>
        <taxon>Metazoa</taxon>
        <taxon>Ecdysozoa</taxon>
        <taxon>Arthropoda</taxon>
        <taxon>Chelicerata</taxon>
        <taxon>Arachnida</taxon>
        <taxon>Araneae</taxon>
        <taxon>Araneomorphae</taxon>
        <taxon>Entelegynae</taxon>
        <taxon>Araneoidea</taxon>
        <taxon>Araneidae</taxon>
        <taxon>Araneus</taxon>
    </lineage>
</organism>
<name>A0A4Y2QQU6_ARAVE</name>
<evidence type="ECO:0000259" key="1">
    <source>
        <dbReference type="PROSITE" id="PS50879"/>
    </source>
</evidence>
<proteinExistence type="predicted"/>
<dbReference type="Gene3D" id="3.30.420.10">
    <property type="entry name" value="Ribonuclease H-like superfamily/Ribonuclease H"/>
    <property type="match status" value="1"/>
</dbReference>
<dbReference type="EMBL" id="BGPR01014559">
    <property type="protein sequence ID" value="GBN65764.1"/>
    <property type="molecule type" value="Genomic_DNA"/>
</dbReference>
<keyword evidence="3" id="KW-1185">Reference proteome</keyword>